<dbReference type="PANTHER" id="PTHR30472:SF67">
    <property type="entry name" value="PERMEASE OF ABC TRANSPORTER-RELATED"/>
    <property type="match status" value="1"/>
</dbReference>
<accession>A0A2N3V773</accession>
<keyword evidence="5 8" id="KW-0812">Transmembrane</keyword>
<keyword evidence="4" id="KW-1003">Cell membrane</keyword>
<dbReference type="Proteomes" id="UP000233766">
    <property type="component" value="Unassembled WGS sequence"/>
</dbReference>
<evidence type="ECO:0000313" key="10">
    <source>
        <dbReference type="Proteomes" id="UP000233766"/>
    </source>
</evidence>
<evidence type="ECO:0000256" key="1">
    <source>
        <dbReference type="ARBA" id="ARBA00004651"/>
    </source>
</evidence>
<comment type="caution">
    <text evidence="9">The sequence shown here is derived from an EMBL/GenBank/DDBJ whole genome shotgun (WGS) entry which is preliminary data.</text>
</comment>
<evidence type="ECO:0000256" key="2">
    <source>
        <dbReference type="ARBA" id="ARBA00007935"/>
    </source>
</evidence>
<dbReference type="InterPro" id="IPR037294">
    <property type="entry name" value="ABC_BtuC-like"/>
</dbReference>
<feature type="transmembrane region" description="Helical" evidence="8">
    <location>
        <begin position="175"/>
        <end position="197"/>
    </location>
</feature>
<feature type="transmembrane region" description="Helical" evidence="8">
    <location>
        <begin position="87"/>
        <end position="104"/>
    </location>
</feature>
<keyword evidence="6 8" id="KW-1133">Transmembrane helix</keyword>
<evidence type="ECO:0000256" key="4">
    <source>
        <dbReference type="ARBA" id="ARBA00022475"/>
    </source>
</evidence>
<sequence length="362" mass="36857">MTATLVADPAVDDLDHARHRGRTLLLTTGLTTALVLTLVVAAGLGPVAVPPGTVARIIGHHTFGYPATVDWSAAQDSIVWLVRVPRVLLGALVGAALAITGAVLQTIVRNVLADPHILGVTSGASTGAAVYLLFGVAAATTATALAASAFIGALIATALLFLISRINGQLTSLRLLLGGVTIGYIFSAATSFLIFASDRPEGARTVLFWLLGSLAPAAWSSVATTVAVVAVSLLAVLLMAPRLDALAAGDDTARTLGIAPNRIRLWALLIVALAVGAVVAVAGAIGFVGLIVPHVARLCTGGTHRHLLVVSALIGALFLVIADVAARTVFAPRELPIGIVTAAVGAPLLLVLIRRFRATGES</sequence>
<evidence type="ECO:0000256" key="3">
    <source>
        <dbReference type="ARBA" id="ARBA00022448"/>
    </source>
</evidence>
<dbReference type="SUPFAM" id="SSF81345">
    <property type="entry name" value="ABC transporter involved in vitamin B12 uptake, BtuC"/>
    <property type="match status" value="1"/>
</dbReference>
<name>A0A2N3V773_9NOCA</name>
<feature type="transmembrane region" description="Helical" evidence="8">
    <location>
        <begin position="144"/>
        <end position="163"/>
    </location>
</feature>
<evidence type="ECO:0000256" key="6">
    <source>
        <dbReference type="ARBA" id="ARBA00022989"/>
    </source>
</evidence>
<evidence type="ECO:0000256" key="7">
    <source>
        <dbReference type="ARBA" id="ARBA00023136"/>
    </source>
</evidence>
<dbReference type="GO" id="GO:0005886">
    <property type="term" value="C:plasma membrane"/>
    <property type="evidence" value="ECO:0007669"/>
    <property type="project" value="UniProtKB-SubCell"/>
</dbReference>
<dbReference type="EMBL" id="PJMW01000002">
    <property type="protein sequence ID" value="PKV77467.1"/>
    <property type="molecule type" value="Genomic_DNA"/>
</dbReference>
<evidence type="ECO:0000256" key="8">
    <source>
        <dbReference type="SAM" id="Phobius"/>
    </source>
</evidence>
<protein>
    <submittedName>
        <fullName evidence="9">Iron complex transport system permease protein</fullName>
    </submittedName>
</protein>
<keyword evidence="10" id="KW-1185">Reference proteome</keyword>
<keyword evidence="7 8" id="KW-0472">Membrane</keyword>
<dbReference type="CDD" id="cd06550">
    <property type="entry name" value="TM_ABC_iron-siderophores_like"/>
    <property type="match status" value="1"/>
</dbReference>
<dbReference type="OrthoDB" id="9782305at2"/>
<dbReference type="AlphaFoldDB" id="A0A2N3V773"/>
<comment type="subcellular location">
    <subcellularLocation>
        <location evidence="1">Cell membrane</location>
        <topology evidence="1">Multi-pass membrane protein</topology>
    </subcellularLocation>
</comment>
<feature type="transmembrane region" description="Helical" evidence="8">
    <location>
        <begin position="304"/>
        <end position="325"/>
    </location>
</feature>
<gene>
    <name evidence="9" type="ORF">ATK86_1808</name>
</gene>
<dbReference type="RefSeq" id="WP_101464120.1">
    <property type="nucleotide sequence ID" value="NZ_PJMW01000002.1"/>
</dbReference>
<keyword evidence="3" id="KW-0813">Transport</keyword>
<evidence type="ECO:0000313" key="9">
    <source>
        <dbReference type="EMBL" id="PKV77467.1"/>
    </source>
</evidence>
<feature type="transmembrane region" description="Helical" evidence="8">
    <location>
        <begin position="24"/>
        <end position="44"/>
    </location>
</feature>
<dbReference type="Pfam" id="PF01032">
    <property type="entry name" value="FecCD"/>
    <property type="match status" value="1"/>
</dbReference>
<dbReference type="GO" id="GO:0022857">
    <property type="term" value="F:transmembrane transporter activity"/>
    <property type="evidence" value="ECO:0007669"/>
    <property type="project" value="InterPro"/>
</dbReference>
<dbReference type="FunFam" id="1.10.3470.10:FF:000001">
    <property type="entry name" value="Vitamin B12 ABC transporter permease BtuC"/>
    <property type="match status" value="1"/>
</dbReference>
<evidence type="ECO:0000256" key="5">
    <source>
        <dbReference type="ARBA" id="ARBA00022692"/>
    </source>
</evidence>
<dbReference type="GO" id="GO:0033214">
    <property type="term" value="P:siderophore-iron import into cell"/>
    <property type="evidence" value="ECO:0007669"/>
    <property type="project" value="TreeGrafter"/>
</dbReference>
<proteinExistence type="inferred from homology"/>
<comment type="similarity">
    <text evidence="2">Belongs to the binding-protein-dependent transport system permease family. FecCD subfamily.</text>
</comment>
<dbReference type="Gene3D" id="1.10.3470.10">
    <property type="entry name" value="ABC transporter involved in vitamin B12 uptake, BtuC"/>
    <property type="match status" value="1"/>
</dbReference>
<reference evidence="9 10" key="1">
    <citation type="submission" date="2017-12" db="EMBL/GenBank/DDBJ databases">
        <title>Sequencing the genomes of 1000 Actinobacteria strains.</title>
        <authorList>
            <person name="Klenk H.-P."/>
        </authorList>
    </citation>
    <scope>NUCLEOTIDE SEQUENCE [LARGE SCALE GENOMIC DNA]</scope>
    <source>
        <strain evidence="9 10">DSM 44489</strain>
    </source>
</reference>
<feature type="transmembrane region" description="Helical" evidence="8">
    <location>
        <begin position="265"/>
        <end position="292"/>
    </location>
</feature>
<dbReference type="PANTHER" id="PTHR30472">
    <property type="entry name" value="FERRIC ENTEROBACTIN TRANSPORT SYSTEM PERMEASE PROTEIN"/>
    <property type="match status" value="1"/>
</dbReference>
<feature type="transmembrane region" description="Helical" evidence="8">
    <location>
        <begin position="116"/>
        <end position="138"/>
    </location>
</feature>
<feature type="transmembrane region" description="Helical" evidence="8">
    <location>
        <begin position="337"/>
        <end position="356"/>
    </location>
</feature>
<dbReference type="InterPro" id="IPR000522">
    <property type="entry name" value="ABC_transptr_permease_BtuC"/>
</dbReference>
<organism evidence="9 10">
    <name type="scientific">Nocardia fluminea</name>
    <dbReference type="NCBI Taxonomy" id="134984"/>
    <lineage>
        <taxon>Bacteria</taxon>
        <taxon>Bacillati</taxon>
        <taxon>Actinomycetota</taxon>
        <taxon>Actinomycetes</taxon>
        <taxon>Mycobacteriales</taxon>
        <taxon>Nocardiaceae</taxon>
        <taxon>Nocardia</taxon>
    </lineage>
</organism>
<feature type="transmembrane region" description="Helical" evidence="8">
    <location>
        <begin position="217"/>
        <end position="240"/>
    </location>
</feature>